<evidence type="ECO:0000313" key="12">
    <source>
        <dbReference type="Proteomes" id="UP000324758"/>
    </source>
</evidence>
<evidence type="ECO:0000256" key="9">
    <source>
        <dbReference type="ARBA" id="ARBA00023237"/>
    </source>
</evidence>
<comment type="function">
    <text evidence="10">Forms passive diffusion pores that allow small molecular weight hydrophilic materials across the outer membrane.</text>
</comment>
<name>A0A5D3KCJ6_9BRAD</name>
<keyword evidence="2 10" id="KW-0813">Transport</keyword>
<proteinExistence type="inferred from homology"/>
<keyword evidence="9 10" id="KW-0998">Cell outer membrane</keyword>
<evidence type="ECO:0000256" key="5">
    <source>
        <dbReference type="ARBA" id="ARBA00022729"/>
    </source>
</evidence>
<keyword evidence="12" id="KW-1185">Reference proteome</keyword>
<evidence type="ECO:0000256" key="3">
    <source>
        <dbReference type="ARBA" id="ARBA00022452"/>
    </source>
</evidence>
<accession>A0A5D3KCJ6</accession>
<dbReference type="GO" id="GO:0009279">
    <property type="term" value="C:cell outer membrane"/>
    <property type="evidence" value="ECO:0007669"/>
    <property type="project" value="UniProtKB-SubCell"/>
</dbReference>
<dbReference type="GO" id="GO:0006811">
    <property type="term" value="P:monoatomic ion transport"/>
    <property type="evidence" value="ECO:0007669"/>
    <property type="project" value="UniProtKB-KW"/>
</dbReference>
<keyword evidence="3 10" id="KW-1134">Transmembrane beta strand</keyword>
<reference evidence="11 12" key="1">
    <citation type="submission" date="2019-08" db="EMBL/GenBank/DDBJ databases">
        <title>Bradyrhizobium hipponensis sp. nov., a rhizobium isolated from a Lupinus angustifolius root nodule in Tunisia.</title>
        <authorList>
            <person name="Off K."/>
            <person name="Rejili M."/>
            <person name="Mars M."/>
            <person name="Brachmann A."/>
            <person name="Marin M."/>
        </authorList>
    </citation>
    <scope>NUCLEOTIDE SEQUENCE [LARGE SCALE GENOMIC DNA]</scope>
    <source>
        <strain evidence="11 12">CTAW71</strain>
    </source>
</reference>
<dbReference type="EMBL" id="VSSS01000030">
    <property type="protein sequence ID" value="TYL94016.1"/>
    <property type="molecule type" value="Genomic_DNA"/>
</dbReference>
<dbReference type="Proteomes" id="UP000324758">
    <property type="component" value="Unassembled WGS sequence"/>
</dbReference>
<evidence type="ECO:0000256" key="4">
    <source>
        <dbReference type="ARBA" id="ARBA00022692"/>
    </source>
</evidence>
<keyword evidence="4 10" id="KW-0812">Transmembrane</keyword>
<feature type="chain" id="PRO_5022996687" description="Porin" evidence="10">
    <location>
        <begin position="24"/>
        <end position="514"/>
    </location>
</feature>
<comment type="similarity">
    <text evidence="1 10">Belongs to the alphaproteobacteria porin family.</text>
</comment>
<dbReference type="OrthoDB" id="7801681at2"/>
<evidence type="ECO:0000256" key="6">
    <source>
        <dbReference type="ARBA" id="ARBA00023065"/>
    </source>
</evidence>
<evidence type="ECO:0000313" key="11">
    <source>
        <dbReference type="EMBL" id="TYL94016.1"/>
    </source>
</evidence>
<comment type="subcellular location">
    <subcellularLocation>
        <location evidence="10">Cell outer membrane</location>
        <topology evidence="10">Multi-pass membrane protein</topology>
    </subcellularLocation>
</comment>
<dbReference type="AlphaFoldDB" id="A0A5D3KCJ6"/>
<dbReference type="GO" id="GO:0015288">
    <property type="term" value="F:porin activity"/>
    <property type="evidence" value="ECO:0007669"/>
    <property type="project" value="UniProtKB-KW"/>
</dbReference>
<organism evidence="11 12">
    <name type="scientific">Bradyrhizobium rifense</name>
    <dbReference type="NCBI Taxonomy" id="515499"/>
    <lineage>
        <taxon>Bacteria</taxon>
        <taxon>Pseudomonadati</taxon>
        <taxon>Pseudomonadota</taxon>
        <taxon>Alphaproteobacteria</taxon>
        <taxon>Hyphomicrobiales</taxon>
        <taxon>Nitrobacteraceae</taxon>
        <taxon>Bradyrhizobium</taxon>
    </lineage>
</organism>
<evidence type="ECO:0000256" key="7">
    <source>
        <dbReference type="ARBA" id="ARBA00023114"/>
    </source>
</evidence>
<dbReference type="Pfam" id="PF02530">
    <property type="entry name" value="Porin_2"/>
    <property type="match status" value="1"/>
</dbReference>
<sequence length="514" mass="53778">MKMVKSLLLGTAAGLIAVGGAQAADLPLKAKAVEYVKVCSLYGAGFYYMPGTDTCIKLGGYLRADAILGGAGDYGFNNSVSSANGGSNNRLTNYYYSRARFDLNIDTRTATEYGVVRTYADMVFSYDTSNVTGSSPSTISPSAPALGLYHAFIQFAGFTMGRTVSIFDAPWQSYPAGGPDTIPGGSNHVNGVNQFAYTADFGQGITGSLALEEETTASNGQSNLWNVTGFTASSAVNGAGAIVTTSAAANAAAALIQGNYGVNDWGGTRVPDIIGQVRVDQAWGLAQVSVAAKDLHPGYYGTTEPTGHPSDKWGWAVQGSLSIKNIPTGAGDVVNLQAVYTDGATRYNFQSLFPQSFFMFSGSSTAYQSIGFAGLADGVFGAGGSIDTVKTWGIRGGYTHNWTPNWASAVYGGYAQLKYGTTGKALICANFASIAVAGSTCNPDFNFGVVGVNTVWTPVKNLAFTADLSWSRLDQKYSGAITAPAISTAAKPGAVYELKDQNSVTMMLRAQRNF</sequence>
<dbReference type="GO" id="GO:0046930">
    <property type="term" value="C:pore complex"/>
    <property type="evidence" value="ECO:0007669"/>
    <property type="project" value="UniProtKB-KW"/>
</dbReference>
<gene>
    <name evidence="11" type="ORF">FXB40_19440</name>
</gene>
<dbReference type="InterPro" id="IPR003684">
    <property type="entry name" value="Porin_alphabac"/>
</dbReference>
<comment type="caution">
    <text evidence="11">The sequence shown here is derived from an EMBL/GenBank/DDBJ whole genome shotgun (WGS) entry which is preliminary data.</text>
</comment>
<keyword evidence="7 10" id="KW-0626">Porin</keyword>
<feature type="signal peptide" evidence="10">
    <location>
        <begin position="1"/>
        <end position="23"/>
    </location>
</feature>
<keyword evidence="5 10" id="KW-0732">Signal</keyword>
<evidence type="ECO:0000256" key="8">
    <source>
        <dbReference type="ARBA" id="ARBA00023136"/>
    </source>
</evidence>
<keyword evidence="6 10" id="KW-0406">Ion transport</keyword>
<keyword evidence="8 10" id="KW-0472">Membrane</keyword>
<evidence type="ECO:0000256" key="10">
    <source>
        <dbReference type="RuleBase" id="RU364005"/>
    </source>
</evidence>
<evidence type="ECO:0000256" key="1">
    <source>
        <dbReference type="ARBA" id="ARBA00009521"/>
    </source>
</evidence>
<dbReference type="RefSeq" id="WP_148773789.1">
    <property type="nucleotide sequence ID" value="NZ_VSSS01000030.1"/>
</dbReference>
<comment type="domain">
    <text evidence="10">Consists of 16-stranded beta-barrel sheets, with large surface-exposed loops, that form a transmembrane pore at the center of each barrel. The pore is partially ocluded by a peptide loop that folds into the pore lumen.</text>
</comment>
<protein>
    <recommendedName>
        <fullName evidence="10">Porin</fullName>
    </recommendedName>
</protein>
<evidence type="ECO:0000256" key="2">
    <source>
        <dbReference type="ARBA" id="ARBA00022448"/>
    </source>
</evidence>